<dbReference type="Gene3D" id="2.30.29.30">
    <property type="entry name" value="Pleckstrin-homology domain (PH domain)/Phosphotyrosine-binding domain (PTB)"/>
    <property type="match status" value="1"/>
</dbReference>
<proteinExistence type="predicted"/>
<feature type="domain" description="PLAT" evidence="4">
    <location>
        <begin position="917"/>
        <end position="1029"/>
    </location>
</feature>
<feature type="compositionally biased region" description="Low complexity" evidence="2">
    <location>
        <begin position="1617"/>
        <end position="1634"/>
    </location>
</feature>
<dbReference type="PROSITE" id="PS50003">
    <property type="entry name" value="PH_DOMAIN"/>
    <property type="match status" value="1"/>
</dbReference>
<dbReference type="STRING" id="554055.A0A2P6VAV7"/>
<gene>
    <name evidence="5" type="ORF">C2E20_5329</name>
</gene>
<feature type="domain" description="PH" evidence="3">
    <location>
        <begin position="75"/>
        <end position="238"/>
    </location>
</feature>
<feature type="domain" description="PLAT" evidence="4">
    <location>
        <begin position="305"/>
        <end position="425"/>
    </location>
</feature>
<comment type="caution">
    <text evidence="1">Lacks conserved residue(s) required for the propagation of feature annotation.</text>
</comment>
<dbReference type="PANTHER" id="PTHR45901:SF3">
    <property type="entry name" value="LIPOXYGENASE HOMOLOGY DOMAIN-CONTAINING PROTEIN 1"/>
    <property type="match status" value="1"/>
</dbReference>
<dbReference type="OrthoDB" id="512427at2759"/>
<feature type="compositionally biased region" description="Basic and acidic residues" evidence="2">
    <location>
        <begin position="1"/>
        <end position="14"/>
    </location>
</feature>
<evidence type="ECO:0000259" key="4">
    <source>
        <dbReference type="PROSITE" id="PS50095"/>
    </source>
</evidence>
<dbReference type="InterPro" id="IPR011993">
    <property type="entry name" value="PH-like_dom_sf"/>
</dbReference>
<protein>
    <submittedName>
        <fullName evidence="5">Lipoxygenase homology domain-containing</fullName>
    </submittedName>
</protein>
<dbReference type="Proteomes" id="UP000239649">
    <property type="component" value="Unassembled WGS sequence"/>
</dbReference>
<dbReference type="InterPro" id="IPR036392">
    <property type="entry name" value="PLAT/LH2_dom_sf"/>
</dbReference>
<feature type="compositionally biased region" description="Low complexity" evidence="2">
    <location>
        <begin position="657"/>
        <end position="666"/>
    </location>
</feature>
<feature type="region of interest" description="Disordered" evidence="2">
    <location>
        <begin position="1509"/>
        <end position="1528"/>
    </location>
</feature>
<feature type="domain" description="PLAT" evidence="4">
    <location>
        <begin position="1360"/>
        <end position="1476"/>
    </location>
</feature>
<feature type="compositionally biased region" description="Polar residues" evidence="2">
    <location>
        <begin position="1578"/>
        <end position="1594"/>
    </location>
</feature>
<dbReference type="SUPFAM" id="SSF49723">
    <property type="entry name" value="Lipase/lipooxygenase domain (PLAT/LH2 domain)"/>
    <property type="match status" value="7"/>
</dbReference>
<evidence type="ECO:0000313" key="5">
    <source>
        <dbReference type="EMBL" id="PSC71232.1"/>
    </source>
</evidence>
<dbReference type="InterPro" id="IPR052970">
    <property type="entry name" value="Inner_ear_hair_cell_LOXHD"/>
</dbReference>
<comment type="caution">
    <text evidence="5">The sequence shown here is derived from an EMBL/GenBank/DDBJ whole genome shotgun (WGS) entry which is preliminary data.</text>
</comment>
<dbReference type="InterPro" id="IPR001024">
    <property type="entry name" value="PLAT/LH2_dom"/>
</dbReference>
<accession>A0A2P6VAV7</accession>
<feature type="compositionally biased region" description="Low complexity" evidence="2">
    <location>
        <begin position="47"/>
        <end position="56"/>
    </location>
</feature>
<feature type="region of interest" description="Disordered" evidence="2">
    <location>
        <begin position="1541"/>
        <end position="1651"/>
    </location>
</feature>
<organism evidence="5 6">
    <name type="scientific">Micractinium conductrix</name>
    <dbReference type="NCBI Taxonomy" id="554055"/>
    <lineage>
        <taxon>Eukaryota</taxon>
        <taxon>Viridiplantae</taxon>
        <taxon>Chlorophyta</taxon>
        <taxon>core chlorophytes</taxon>
        <taxon>Trebouxiophyceae</taxon>
        <taxon>Chlorellales</taxon>
        <taxon>Chlorellaceae</taxon>
        <taxon>Chlorella clade</taxon>
        <taxon>Micractinium</taxon>
    </lineage>
</organism>
<dbReference type="Gene3D" id="2.60.60.20">
    <property type="entry name" value="PLAT/LH2 domain"/>
    <property type="match status" value="5"/>
</dbReference>
<feature type="region of interest" description="Disordered" evidence="2">
    <location>
        <begin position="636"/>
        <end position="668"/>
    </location>
</feature>
<feature type="domain" description="PLAT" evidence="4">
    <location>
        <begin position="1163"/>
        <end position="1280"/>
    </location>
</feature>
<dbReference type="PANTHER" id="PTHR45901">
    <property type="entry name" value="PROTEIN CBG12474"/>
    <property type="match status" value="1"/>
</dbReference>
<feature type="region of interest" description="Disordered" evidence="2">
    <location>
        <begin position="1"/>
        <end position="57"/>
    </location>
</feature>
<dbReference type="Gene3D" id="2.40.180.10">
    <property type="entry name" value="Catalase core domain"/>
    <property type="match status" value="2"/>
</dbReference>
<dbReference type="SMART" id="SM00308">
    <property type="entry name" value="LH2"/>
    <property type="match status" value="4"/>
</dbReference>
<evidence type="ECO:0000256" key="2">
    <source>
        <dbReference type="SAM" id="MobiDB-lite"/>
    </source>
</evidence>
<dbReference type="SUPFAM" id="SSF50729">
    <property type="entry name" value="PH domain-like"/>
    <property type="match status" value="1"/>
</dbReference>
<sequence>MGDSTRGERWEHESLLPAGTSPTRTPPRRAGGAEAAWWAPGTGGGEAAASPPADSPLDGWELETAFPQEAEVGAGVRHSGWLLKANGQGQAWNRRFVYLTADRLCHTPDPGAGSARYLPLDRIPVRALPRGYGPKLGVALVEDRQARGTNWVLAGACDVEADARAAAGSTQAPPWPTYRHIPLPPSATRQVDRSHPQFSPKKAGCVFSVACGAHTHYFAAPSPGEARAWVEAITQAWLECVKHTARGTASPSASEAFALREAALRSQADALRRSVAEAAQARLRESTAAWRAAAVEARPVDEEVSCYEIEVVTGRQPEAGTTSRVYLELCGAAGSSGEHRLTYGDERAARAAFSAGATDSFRLHCAPLGTLLKVRVYHSNAGPHPSWFLQEVRVRQQGSPAWTLFPCGRWLAVHEDDGVQLPCVGQLEKLAVAVASGGEPACWLLEQVEVTDEATGETVYFPCSAWLGAGKGAAPERCLLCSGANPREARREAARLRQQVEAAQRQLAEAQAELVAVRAAANGVEQASRGQQAELEGRLSALQEEQEALRRAAAEAQASAAAAEAQAAAVRAELAAAAERAASLQREQEAGRQRAGSDAAHAAQLASQLAALHDDLAEAQEAAAAAAARARKSEADARRAEEVLQELRSQQEDEAHASNSSAANAEGELRRLRAEVAAREAELREAKEAEASAAAECNRLGRDLAAERLRAKAGEAQEEAEKAAAAAAAAAVMAPAPVDAPAAAGPSACLQASYRVCVRTSSEPANAGTCQPVWVELVGRLGSTGAIALDRRGSTTAFAAGASDVFQLEAPAVGDLQQLNIWVEGERGGGNNGSGGLIAAAGSRTKASIAAATAATPTGAAGTPEDAAAWHLDSVEVAVQGTRPQRSSYFLCRRWLDARCGYRAELPASALHPRGELEYQIVVHTSSVAGGGTAGNVCLDLTGDASSSGVLTLRNKGGSFRPGQADAFTFRLPNLGALSELRVGHDGRRDWHLERVEVSEPTSGTTYFFPCARWVPSGAMSRALQLRGYTTDPGALPVRYRAEVQVEAVGTAPPPDGLRLTLFGGRGESGQQRVDASRAVPGRALTAWFEAPNVGPMERLRIGLAPAPPGQQSSLLVSRVTLTNMPTGEAATFHCSEWLRSADPFDLELDAEAAGQEQEETLCTYRVEVCTSDVRKAGTAGSVYLTILGDAGTIGPYQLTNTEAEHFQRGQLDVFEVEGAPDCGRLQQIEVRHGGQKKGDGWHLAWIKVNNASTGAVAMFKCNRWVDRRGLGDPGAVAAVTALPPDAAAAAAGVQRSAKDRALLQKGKALALRAPGGVAAAAAAQAPLVPDRRMEADLGGTAGVVESATGPVAGPPAGPPGYRIAFHTSRMCGSGTHAKVHLEVMGSGGSSGVLHPRGTSRSFGAGRLDIFEYPALPFLGDLHAARVGTDGSGFFPGWHLALLVVTHLPTGRVWQFSCYNWIDKKCNYSRWLQLDIAREGQAPGYGTNTAAAKLAAAAAASAALAASPAGTPTAWGQQSQASSRRGSALMRGEGSGAYAYAHSPHAPQYLGGGPPGPPRHSGGSAGGFSPLSTGGDGNSFNPLNFQPQTVSTPGSPVRAAKRALAVPRPGSPGHGQGWQQQQHGWQQQSWQHGGSRPGSPLIAAGRPHVVY</sequence>
<dbReference type="Pfam" id="PF01477">
    <property type="entry name" value="PLAT"/>
    <property type="match status" value="5"/>
</dbReference>
<dbReference type="InterPro" id="IPR001849">
    <property type="entry name" value="PH_domain"/>
</dbReference>
<evidence type="ECO:0000259" key="3">
    <source>
        <dbReference type="PROSITE" id="PS50003"/>
    </source>
</evidence>
<reference evidence="5 6" key="1">
    <citation type="journal article" date="2018" name="Plant J.">
        <title>Genome sequences of Chlorella sorokiniana UTEX 1602 and Micractinium conductrix SAG 241.80: implications to maltose excretion by a green alga.</title>
        <authorList>
            <person name="Arriola M.B."/>
            <person name="Velmurugan N."/>
            <person name="Zhang Y."/>
            <person name="Plunkett M.H."/>
            <person name="Hondzo H."/>
            <person name="Barney B.M."/>
        </authorList>
    </citation>
    <scope>NUCLEOTIDE SEQUENCE [LARGE SCALE GENOMIC DNA]</scope>
    <source>
        <strain evidence="5 6">SAG 241.80</strain>
    </source>
</reference>
<evidence type="ECO:0000256" key="1">
    <source>
        <dbReference type="PROSITE-ProRule" id="PRU00152"/>
    </source>
</evidence>
<name>A0A2P6VAV7_9CHLO</name>
<dbReference type="PROSITE" id="PS50095">
    <property type="entry name" value="PLAT"/>
    <property type="match status" value="6"/>
</dbReference>
<dbReference type="EMBL" id="LHPF02000015">
    <property type="protein sequence ID" value="PSC71232.1"/>
    <property type="molecule type" value="Genomic_DNA"/>
</dbReference>
<evidence type="ECO:0000313" key="6">
    <source>
        <dbReference type="Proteomes" id="UP000239649"/>
    </source>
</evidence>
<dbReference type="SMART" id="SM00233">
    <property type="entry name" value="PH"/>
    <property type="match status" value="1"/>
</dbReference>
<feature type="domain" description="PLAT" evidence="4">
    <location>
        <begin position="752"/>
        <end position="910"/>
    </location>
</feature>
<feature type="domain" description="PLAT" evidence="4">
    <location>
        <begin position="1038"/>
        <end position="1153"/>
    </location>
</feature>
<feature type="compositionally biased region" description="Low complexity" evidence="2">
    <location>
        <begin position="28"/>
        <end position="40"/>
    </location>
</feature>
<keyword evidence="6" id="KW-1185">Reference proteome</keyword>